<comment type="caution">
    <text evidence="1">The sequence shown here is derived from an EMBL/GenBank/DDBJ whole genome shotgun (WGS) entry which is preliminary data.</text>
</comment>
<proteinExistence type="predicted"/>
<gene>
    <name evidence="1" type="ORF">N8T08_010748</name>
</gene>
<name>A0ACC3BBN4_9EURO</name>
<keyword evidence="2" id="KW-1185">Reference proteome</keyword>
<accession>A0ACC3BBN4</accession>
<dbReference type="Proteomes" id="UP001177260">
    <property type="component" value="Unassembled WGS sequence"/>
</dbReference>
<sequence length="867" mass="96179">MMYTSGSTGQPKGVQVLADSLINLVFNHFAPVRRGSRVGHVCNVGFDVSLWEIWSVLLVGGTCVVFERHEILDPLIFERRLKSDRIDVMWQTTSLLATIAHIFPDIYSYVDTLLTGGEAINVHTIRTIFENGPPRHLLNVYGPTETTIFTTYHEISQDDVDSGHIPIGKALQNYDTWVVDKNLQPVPRGSIGELLVGGKGVSPGYYRQPEKTSQVFVHTPHLLQAGQIKETRFYRTGDLVRETDTGDLYYLGRRDHEVKIRGQRVDLESIEESLLETQLLSSAVALRVMLEEPAGGSILVAYVVPITPEVTVDRIRAAYTALGPQLMVPRLQITETIPLTPSGKVDRKRLINDYVLHLQPLRNCSSGIQTNGDHGAEEYLKHWWRELLGSSSNCFRGSDNFFSLGGTSLQAVLLASRIKQSLGLLIPVAALFDNPTLQEMSDLITQARNGVSSQPESLSEATPWLDDCSLGQELEPTGTSYPDWTCQEEGKVFLTGATGFIGAFFLVEILALPNVQKVACLVRASNPHTALSRIRNMLQRYKLDLSPEKEAKIIPVPGDFALPKLGLDEKGYEWLSMWSSAVFHLGAHVNFVQPYSSHRAANSLGTVNMIEFANSGRLKPLHYTSTISAYGPTGMITGSTEIPEIERPASHAAAVRYDTGYAQSQFVAESIIWGAVDRGFPITVYRLGYVLGHSETGVMNLEDFISRLMTSSIRSGCYPLLPRHRKDLVPVDFVVSALLRLSSHSGYAGHAFNLVHPDRDSAMDLPLIFEAINQLGGERRLVGVQYAQWLENLAKVPDCPLLSLMPMLVERVWKEMSRWEMQQDMPTFSTENTRQALATLAPELLLCPSTSSVVARYCPEWITAASA</sequence>
<protein>
    <submittedName>
        <fullName evidence="1">NRPS-like protein biosynthetic cluster</fullName>
    </submittedName>
</protein>
<evidence type="ECO:0000313" key="1">
    <source>
        <dbReference type="EMBL" id="KAK1148109.1"/>
    </source>
</evidence>
<reference evidence="1 2" key="1">
    <citation type="journal article" date="2023" name="ACS Omega">
        <title>Identification of the Neoaspergillic Acid Biosynthesis Gene Cluster by Establishing an In Vitro CRISPR-Ribonucleoprotein Genetic System in Aspergillus melleus.</title>
        <authorList>
            <person name="Yuan B."/>
            <person name="Grau M.F."/>
            <person name="Murata R.M."/>
            <person name="Torok T."/>
            <person name="Venkateswaran K."/>
            <person name="Stajich J.E."/>
            <person name="Wang C.C.C."/>
        </authorList>
    </citation>
    <scope>NUCLEOTIDE SEQUENCE [LARGE SCALE GENOMIC DNA]</scope>
    <source>
        <strain evidence="1 2">IMV 1140</strain>
    </source>
</reference>
<evidence type="ECO:0000313" key="2">
    <source>
        <dbReference type="Proteomes" id="UP001177260"/>
    </source>
</evidence>
<organism evidence="1 2">
    <name type="scientific">Aspergillus melleus</name>
    <dbReference type="NCBI Taxonomy" id="138277"/>
    <lineage>
        <taxon>Eukaryota</taxon>
        <taxon>Fungi</taxon>
        <taxon>Dikarya</taxon>
        <taxon>Ascomycota</taxon>
        <taxon>Pezizomycotina</taxon>
        <taxon>Eurotiomycetes</taxon>
        <taxon>Eurotiomycetidae</taxon>
        <taxon>Eurotiales</taxon>
        <taxon>Aspergillaceae</taxon>
        <taxon>Aspergillus</taxon>
        <taxon>Aspergillus subgen. Circumdati</taxon>
    </lineage>
</organism>
<dbReference type="EMBL" id="JAOPJF010000009">
    <property type="protein sequence ID" value="KAK1148109.1"/>
    <property type="molecule type" value="Genomic_DNA"/>
</dbReference>